<sequence>MGTIPTSPWYYLYDSVHLPRSERISAPAWRRQISLNEVYFGEFTFPGLGPSIAQAQFDLYGGGTAEAQQAISHFINFSLRVVLGDFWKSSPSLSFSLVFFFVLHL</sequence>
<dbReference type="EMBL" id="JASCZI010242256">
    <property type="protein sequence ID" value="MED6210350.1"/>
    <property type="molecule type" value="Genomic_DNA"/>
</dbReference>
<dbReference type="Proteomes" id="UP001341840">
    <property type="component" value="Unassembled WGS sequence"/>
</dbReference>
<protein>
    <submittedName>
        <fullName evidence="1">Uncharacterized protein</fullName>
    </submittedName>
</protein>
<evidence type="ECO:0000313" key="2">
    <source>
        <dbReference type="Proteomes" id="UP001341840"/>
    </source>
</evidence>
<name>A0ABU6YLX4_9FABA</name>
<reference evidence="1 2" key="1">
    <citation type="journal article" date="2023" name="Plants (Basel)">
        <title>Bridging the Gap: Combining Genomics and Transcriptomics Approaches to Understand Stylosanthes scabra, an Orphan Legume from the Brazilian Caatinga.</title>
        <authorList>
            <person name="Ferreira-Neto J.R.C."/>
            <person name="da Silva M.D."/>
            <person name="Binneck E."/>
            <person name="de Melo N.F."/>
            <person name="da Silva R.H."/>
            <person name="de Melo A.L.T.M."/>
            <person name="Pandolfi V."/>
            <person name="Bustamante F.O."/>
            <person name="Brasileiro-Vidal A.C."/>
            <person name="Benko-Iseppon A.M."/>
        </authorList>
    </citation>
    <scope>NUCLEOTIDE SEQUENCE [LARGE SCALE GENOMIC DNA]</scope>
    <source>
        <tissue evidence="1">Leaves</tissue>
    </source>
</reference>
<accession>A0ABU6YLX4</accession>
<proteinExistence type="predicted"/>
<comment type="caution">
    <text evidence="1">The sequence shown here is derived from an EMBL/GenBank/DDBJ whole genome shotgun (WGS) entry which is preliminary data.</text>
</comment>
<keyword evidence="2" id="KW-1185">Reference proteome</keyword>
<gene>
    <name evidence="1" type="ORF">PIB30_063295</name>
</gene>
<organism evidence="1 2">
    <name type="scientific">Stylosanthes scabra</name>
    <dbReference type="NCBI Taxonomy" id="79078"/>
    <lineage>
        <taxon>Eukaryota</taxon>
        <taxon>Viridiplantae</taxon>
        <taxon>Streptophyta</taxon>
        <taxon>Embryophyta</taxon>
        <taxon>Tracheophyta</taxon>
        <taxon>Spermatophyta</taxon>
        <taxon>Magnoliopsida</taxon>
        <taxon>eudicotyledons</taxon>
        <taxon>Gunneridae</taxon>
        <taxon>Pentapetalae</taxon>
        <taxon>rosids</taxon>
        <taxon>fabids</taxon>
        <taxon>Fabales</taxon>
        <taxon>Fabaceae</taxon>
        <taxon>Papilionoideae</taxon>
        <taxon>50 kb inversion clade</taxon>
        <taxon>dalbergioids sensu lato</taxon>
        <taxon>Dalbergieae</taxon>
        <taxon>Pterocarpus clade</taxon>
        <taxon>Stylosanthes</taxon>
    </lineage>
</organism>
<evidence type="ECO:0000313" key="1">
    <source>
        <dbReference type="EMBL" id="MED6210350.1"/>
    </source>
</evidence>